<sequence length="231" mass="26879">MRILRDFFHLFYPKLCGNCEEQLVFNEKTICTLCRHDLPLTNFLSFTNNSVTKTFYGRIDIEKGYALLFFRKEGITQKLIHELKYRGNEEIGELFGNWIGEIILEKEAFKDVDFIIPVPLHPKKLKQRGYNQVTKFGITLANQLAIPFLENELVRVSSTKTQTLKARFERFSNIDTKFLLKNPEYFDNKHIVLIDDVITTGATLESCANEFQKSENCKISILTMAIAELMY</sequence>
<dbReference type="Proteomes" id="UP000237608">
    <property type="component" value="Unassembled WGS sequence"/>
</dbReference>
<dbReference type="Pfam" id="PF00156">
    <property type="entry name" value="Pribosyltran"/>
    <property type="match status" value="1"/>
</dbReference>
<proteinExistence type="inferred from homology"/>
<evidence type="ECO:0000313" key="4">
    <source>
        <dbReference type="Proteomes" id="UP000237608"/>
    </source>
</evidence>
<dbReference type="InterPro" id="IPR051910">
    <property type="entry name" value="ComF/GntX_DNA_util-trans"/>
</dbReference>
<accession>A0A2S7WEZ1</accession>
<keyword evidence="4" id="KW-1185">Reference proteome</keyword>
<dbReference type="SUPFAM" id="SSF53271">
    <property type="entry name" value="PRTase-like"/>
    <property type="match status" value="1"/>
</dbReference>
<evidence type="ECO:0000256" key="1">
    <source>
        <dbReference type="ARBA" id="ARBA00008007"/>
    </source>
</evidence>
<gene>
    <name evidence="3" type="ORF">BTO13_08740</name>
</gene>
<dbReference type="Gene3D" id="3.40.50.2020">
    <property type="match status" value="1"/>
</dbReference>
<protein>
    <submittedName>
        <fullName evidence="3">Amidophosphoribosyltransferase</fullName>
    </submittedName>
</protein>
<dbReference type="RefSeq" id="WP_105047331.1">
    <property type="nucleotide sequence ID" value="NZ_CP150662.1"/>
</dbReference>
<dbReference type="PANTHER" id="PTHR47505">
    <property type="entry name" value="DNA UTILIZATION PROTEIN YHGH"/>
    <property type="match status" value="1"/>
</dbReference>
<reference evidence="3 4" key="1">
    <citation type="submission" date="2016-12" db="EMBL/GenBank/DDBJ databases">
        <title>Trade-off between light-utilization and light-protection in marine flavobacteria.</title>
        <authorList>
            <person name="Kumagai Y."/>
            <person name="Yoshizawa S."/>
            <person name="Kogure K."/>
            <person name="Iwasaki W."/>
        </authorList>
    </citation>
    <scope>NUCLEOTIDE SEQUENCE [LARGE SCALE GENOMIC DNA]</scope>
    <source>
        <strain evidence="3 4">KCTC 22729</strain>
    </source>
</reference>
<name>A0A2S7WEZ1_9FLAO</name>
<evidence type="ECO:0000259" key="2">
    <source>
        <dbReference type="Pfam" id="PF00156"/>
    </source>
</evidence>
<comment type="similarity">
    <text evidence="1">Belongs to the ComF/GntX family.</text>
</comment>
<evidence type="ECO:0000313" key="3">
    <source>
        <dbReference type="EMBL" id="PQJ76199.1"/>
    </source>
</evidence>
<dbReference type="PANTHER" id="PTHR47505:SF1">
    <property type="entry name" value="DNA UTILIZATION PROTEIN YHGH"/>
    <property type="match status" value="1"/>
</dbReference>
<dbReference type="AlphaFoldDB" id="A0A2S7WEZ1"/>
<dbReference type="InterPro" id="IPR029057">
    <property type="entry name" value="PRTase-like"/>
</dbReference>
<comment type="caution">
    <text evidence="3">The sequence shown here is derived from an EMBL/GenBank/DDBJ whole genome shotgun (WGS) entry which is preliminary data.</text>
</comment>
<keyword evidence="3" id="KW-0808">Transferase</keyword>
<organism evidence="3 4">
    <name type="scientific">Polaribacter gangjinensis</name>
    <dbReference type="NCBI Taxonomy" id="574710"/>
    <lineage>
        <taxon>Bacteria</taxon>
        <taxon>Pseudomonadati</taxon>
        <taxon>Bacteroidota</taxon>
        <taxon>Flavobacteriia</taxon>
        <taxon>Flavobacteriales</taxon>
        <taxon>Flavobacteriaceae</taxon>
    </lineage>
</organism>
<dbReference type="InterPro" id="IPR000836">
    <property type="entry name" value="PRTase_dom"/>
</dbReference>
<dbReference type="CDD" id="cd06223">
    <property type="entry name" value="PRTases_typeI"/>
    <property type="match status" value="1"/>
</dbReference>
<dbReference type="OrthoDB" id="9779910at2"/>
<dbReference type="GO" id="GO:0016757">
    <property type="term" value="F:glycosyltransferase activity"/>
    <property type="evidence" value="ECO:0007669"/>
    <property type="project" value="UniProtKB-KW"/>
</dbReference>
<dbReference type="EMBL" id="MSCL01000001">
    <property type="protein sequence ID" value="PQJ76199.1"/>
    <property type="molecule type" value="Genomic_DNA"/>
</dbReference>
<feature type="domain" description="Phosphoribosyltransferase" evidence="2">
    <location>
        <begin position="137"/>
        <end position="221"/>
    </location>
</feature>
<keyword evidence="3" id="KW-0328">Glycosyltransferase</keyword>